<feature type="region of interest" description="Disordered" evidence="1">
    <location>
        <begin position="1"/>
        <end position="37"/>
    </location>
</feature>
<evidence type="ECO:0000313" key="3">
    <source>
        <dbReference type="Proteomes" id="UP000198859"/>
    </source>
</evidence>
<organism evidence="2 3">
    <name type="scientific">Nocardioides scoriae</name>
    <dbReference type="NCBI Taxonomy" id="642780"/>
    <lineage>
        <taxon>Bacteria</taxon>
        <taxon>Bacillati</taxon>
        <taxon>Actinomycetota</taxon>
        <taxon>Actinomycetes</taxon>
        <taxon>Propionibacteriales</taxon>
        <taxon>Nocardioidaceae</taxon>
        <taxon>Nocardioides</taxon>
    </lineage>
</organism>
<dbReference type="AlphaFoldDB" id="A0A1H1VM18"/>
<dbReference type="EMBL" id="LT629757">
    <property type="protein sequence ID" value="SDS85580.1"/>
    <property type="molecule type" value="Genomic_DNA"/>
</dbReference>
<protein>
    <submittedName>
        <fullName evidence="2">Uncharacterized protein</fullName>
    </submittedName>
</protein>
<gene>
    <name evidence="2" type="ORF">SAMN04488570_2869</name>
</gene>
<proteinExistence type="predicted"/>
<name>A0A1H1VM18_9ACTN</name>
<evidence type="ECO:0000313" key="2">
    <source>
        <dbReference type="EMBL" id="SDS85580.1"/>
    </source>
</evidence>
<sequence length="37" mass="3779">MKNPNDVKLSKDPFVMGATPSTDGTRGIVNGSGGCVK</sequence>
<evidence type="ECO:0000256" key="1">
    <source>
        <dbReference type="SAM" id="MobiDB-lite"/>
    </source>
</evidence>
<keyword evidence="3" id="KW-1185">Reference proteome</keyword>
<accession>A0A1H1VM18</accession>
<dbReference type="Proteomes" id="UP000198859">
    <property type="component" value="Chromosome I"/>
</dbReference>
<reference evidence="3" key="1">
    <citation type="submission" date="2016-10" db="EMBL/GenBank/DDBJ databases">
        <authorList>
            <person name="Varghese N."/>
            <person name="Submissions S."/>
        </authorList>
    </citation>
    <scope>NUCLEOTIDE SEQUENCE [LARGE SCALE GENOMIC DNA]</scope>
    <source>
        <strain evidence="3">DSM 22127</strain>
    </source>
</reference>